<proteinExistence type="predicted"/>
<dbReference type="Proteomes" id="UP000789390">
    <property type="component" value="Unassembled WGS sequence"/>
</dbReference>
<sequence>MSLIDSFGLQQHVVGPTHERSATHKRHTLDLVMSRQRNHLVSKVCVGRVISDHHPVVCVLDLHPHRWPTKKLLTRSFKSIDWDKFAIDIANLPLQSAPSCDIDGLCLIFMLLSGLDLLLFGP</sequence>
<protein>
    <recommendedName>
        <fullName evidence="3">Endonuclease/exonuclease/phosphatase domain-containing protein</fullName>
    </recommendedName>
</protein>
<gene>
    <name evidence="1" type="ORF">DGAL_LOCUS11814</name>
</gene>
<accession>A0A8J2WIP3</accession>
<name>A0A8J2WIP3_9CRUS</name>
<evidence type="ECO:0008006" key="3">
    <source>
        <dbReference type="Google" id="ProtNLM"/>
    </source>
</evidence>
<organism evidence="1 2">
    <name type="scientific">Daphnia galeata</name>
    <dbReference type="NCBI Taxonomy" id="27404"/>
    <lineage>
        <taxon>Eukaryota</taxon>
        <taxon>Metazoa</taxon>
        <taxon>Ecdysozoa</taxon>
        <taxon>Arthropoda</taxon>
        <taxon>Crustacea</taxon>
        <taxon>Branchiopoda</taxon>
        <taxon>Diplostraca</taxon>
        <taxon>Cladocera</taxon>
        <taxon>Anomopoda</taxon>
        <taxon>Daphniidae</taxon>
        <taxon>Daphnia</taxon>
    </lineage>
</organism>
<evidence type="ECO:0000313" key="2">
    <source>
        <dbReference type="Proteomes" id="UP000789390"/>
    </source>
</evidence>
<dbReference type="AlphaFoldDB" id="A0A8J2WIP3"/>
<dbReference type="OrthoDB" id="5990278at2759"/>
<reference evidence="1" key="1">
    <citation type="submission" date="2021-11" db="EMBL/GenBank/DDBJ databases">
        <authorList>
            <person name="Schell T."/>
        </authorList>
    </citation>
    <scope>NUCLEOTIDE SEQUENCE</scope>
    <source>
        <strain evidence="1">M5</strain>
    </source>
</reference>
<dbReference type="PANTHER" id="PTHR46670">
    <property type="entry name" value="ENDO/EXONUCLEASE/PHOSPHATASE DOMAIN-CONTAINING PROTEIN"/>
    <property type="match status" value="1"/>
</dbReference>
<dbReference type="PANTHER" id="PTHR46670:SF3">
    <property type="entry name" value="ENDONUCLEASE_EXONUCLEASE_PHOSPHATASE DOMAIN-CONTAINING PROTEIN"/>
    <property type="match status" value="1"/>
</dbReference>
<keyword evidence="2" id="KW-1185">Reference proteome</keyword>
<dbReference type="EMBL" id="CAKKLH010000284">
    <property type="protein sequence ID" value="CAH0108433.1"/>
    <property type="molecule type" value="Genomic_DNA"/>
</dbReference>
<evidence type="ECO:0000313" key="1">
    <source>
        <dbReference type="EMBL" id="CAH0108433.1"/>
    </source>
</evidence>
<comment type="caution">
    <text evidence="1">The sequence shown here is derived from an EMBL/GenBank/DDBJ whole genome shotgun (WGS) entry which is preliminary data.</text>
</comment>